<accession>A0A183TNS0</accession>
<sequence length="74" mass="8211">LGHLEEVDAAYVSLWSGRPMAKLRDPGVAFAIPYDIGGRLSCLPQSINDQLMTRRLPLRRSKLATLTIANAYLQ</sequence>
<protein>
    <submittedName>
        <fullName evidence="1">Hydroperoxy fatty acid reductase</fullName>
    </submittedName>
</protein>
<organism evidence="1">
    <name type="scientific">Schistocephalus solidus</name>
    <name type="common">Tapeworm</name>
    <dbReference type="NCBI Taxonomy" id="70667"/>
    <lineage>
        <taxon>Eukaryota</taxon>
        <taxon>Metazoa</taxon>
        <taxon>Spiralia</taxon>
        <taxon>Lophotrochozoa</taxon>
        <taxon>Platyhelminthes</taxon>
        <taxon>Cestoda</taxon>
        <taxon>Eucestoda</taxon>
        <taxon>Diphyllobothriidea</taxon>
        <taxon>Diphyllobothriidae</taxon>
        <taxon>Schistocephalus</taxon>
    </lineage>
</organism>
<reference evidence="1" key="1">
    <citation type="submission" date="2016-06" db="UniProtKB">
        <authorList>
            <consortium name="WormBaseParasite"/>
        </authorList>
    </citation>
    <scope>IDENTIFICATION</scope>
</reference>
<proteinExistence type="predicted"/>
<name>A0A183TNS0_SCHSO</name>
<evidence type="ECO:0000313" key="1">
    <source>
        <dbReference type="WBParaSite" id="SSLN_0001880101-mRNA-1"/>
    </source>
</evidence>
<dbReference type="AlphaFoldDB" id="A0A183TNS0"/>
<dbReference type="WBParaSite" id="SSLN_0001880101-mRNA-1">
    <property type="protein sequence ID" value="SSLN_0001880101-mRNA-1"/>
    <property type="gene ID" value="SSLN_0001880101"/>
</dbReference>